<dbReference type="EMBL" id="FNWV01000004">
    <property type="protein sequence ID" value="SEH57066.1"/>
    <property type="molecule type" value="Genomic_DNA"/>
</dbReference>
<evidence type="ECO:0000259" key="2">
    <source>
        <dbReference type="SMART" id="SM00332"/>
    </source>
</evidence>
<proteinExistence type="predicted"/>
<dbReference type="OrthoDB" id="9801841at2"/>
<sequence>MKYIAACDTDIGISKKINQDSVCVKTAKTSTGMAALVMVCDGMGGLSRGELASAEVVRSFADWFDTEFPFELPDWDWQTAAHNVISRLRRLNAMLVHYGSHNNLQLGTTATGIIAVNSEYMTFHVGDSRIYKISDKLSQITDDHTYVNRAVKMGKMTPEEALVDPRRNALVQCIGVTGEVAPEIRLGTLENDVTYMICSDGFRHVLTEKELFEELSAEKTATKKHMQSKMRELIETVKNREESDNITVALFRAEL</sequence>
<dbReference type="SMART" id="SM00331">
    <property type="entry name" value="PP2C_SIG"/>
    <property type="match status" value="1"/>
</dbReference>
<dbReference type="CDD" id="cd00143">
    <property type="entry name" value="PP2Cc"/>
    <property type="match status" value="1"/>
</dbReference>
<dbReference type="Pfam" id="PF13672">
    <property type="entry name" value="PP2C_2"/>
    <property type="match status" value="1"/>
</dbReference>
<dbReference type="SUPFAM" id="SSF81606">
    <property type="entry name" value="PP2C-like"/>
    <property type="match status" value="1"/>
</dbReference>
<evidence type="ECO:0000313" key="4">
    <source>
        <dbReference type="Proteomes" id="UP000183190"/>
    </source>
</evidence>
<dbReference type="InterPro" id="IPR036457">
    <property type="entry name" value="PPM-type-like_dom_sf"/>
</dbReference>
<feature type="domain" description="PPM-type phosphatase" evidence="2">
    <location>
        <begin position="4"/>
        <end position="251"/>
    </location>
</feature>
<dbReference type="Proteomes" id="UP000183190">
    <property type="component" value="Unassembled WGS sequence"/>
</dbReference>
<protein>
    <submittedName>
        <fullName evidence="3">Serine/threonine protein phosphatase PrpC</fullName>
    </submittedName>
</protein>
<dbReference type="InterPro" id="IPR001932">
    <property type="entry name" value="PPM-type_phosphatase-like_dom"/>
</dbReference>
<evidence type="ECO:0000259" key="1">
    <source>
        <dbReference type="SMART" id="SM00331"/>
    </source>
</evidence>
<reference evidence="3 4" key="1">
    <citation type="submission" date="2016-10" db="EMBL/GenBank/DDBJ databases">
        <authorList>
            <person name="de Groot N.N."/>
        </authorList>
    </citation>
    <scope>NUCLEOTIDE SEQUENCE [LARGE SCALE GENOMIC DNA]</scope>
    <source>
        <strain evidence="3 4">YAD2003</strain>
    </source>
</reference>
<feature type="domain" description="PPM-type phosphatase" evidence="1">
    <location>
        <begin position="8"/>
        <end position="253"/>
    </location>
</feature>
<organism evidence="3 4">
    <name type="scientific">Ruminococcus flavefaciens</name>
    <dbReference type="NCBI Taxonomy" id="1265"/>
    <lineage>
        <taxon>Bacteria</taxon>
        <taxon>Bacillati</taxon>
        <taxon>Bacillota</taxon>
        <taxon>Clostridia</taxon>
        <taxon>Eubacteriales</taxon>
        <taxon>Oscillospiraceae</taxon>
        <taxon>Ruminococcus</taxon>
    </lineage>
</organism>
<dbReference type="Gene3D" id="3.60.40.10">
    <property type="entry name" value="PPM-type phosphatase domain"/>
    <property type="match status" value="1"/>
</dbReference>
<name>A0A1H6J4R2_RUMFL</name>
<gene>
    <name evidence="3" type="ORF">SAMN02910265_01536</name>
</gene>
<accession>A0A1H6J4R2</accession>
<dbReference type="AlphaFoldDB" id="A0A1H6J4R2"/>
<evidence type="ECO:0000313" key="3">
    <source>
        <dbReference type="EMBL" id="SEH57066.1"/>
    </source>
</evidence>
<dbReference type="RefSeq" id="WP_074716034.1">
    <property type="nucleotide sequence ID" value="NZ_FNWV01000004.1"/>
</dbReference>
<dbReference type="SMART" id="SM00332">
    <property type="entry name" value="PP2Cc"/>
    <property type="match status" value="1"/>
</dbReference>